<dbReference type="InterPro" id="IPR034197">
    <property type="entry name" value="Peptidases_S8_3"/>
</dbReference>
<feature type="signal peptide" evidence="11">
    <location>
        <begin position="1"/>
        <end position="22"/>
    </location>
</feature>
<keyword evidence="6 9" id="KW-0720">Serine protease</keyword>
<evidence type="ECO:0000256" key="6">
    <source>
        <dbReference type="ARBA" id="ARBA00022825"/>
    </source>
</evidence>
<evidence type="ECO:0000313" key="16">
    <source>
        <dbReference type="EMBL" id="PWF40446.1"/>
    </source>
</evidence>
<dbReference type="RefSeq" id="WP_106760259.1">
    <property type="nucleotide sequence ID" value="NZ_PXWF02000324.1"/>
</dbReference>
<dbReference type="Gene3D" id="2.60.40.2310">
    <property type="match status" value="1"/>
</dbReference>
<evidence type="ECO:0000256" key="11">
    <source>
        <dbReference type="SAM" id="SignalP"/>
    </source>
</evidence>
<evidence type="ECO:0000313" key="17">
    <source>
        <dbReference type="Proteomes" id="UP000241421"/>
    </source>
</evidence>
<evidence type="ECO:0000256" key="4">
    <source>
        <dbReference type="ARBA" id="ARBA00022729"/>
    </source>
</evidence>
<evidence type="ECO:0000259" key="14">
    <source>
        <dbReference type="Pfam" id="PF05922"/>
    </source>
</evidence>
<proteinExistence type="inferred from homology"/>
<keyword evidence="4 11" id="KW-0732">Signal</keyword>
<keyword evidence="5 9" id="KW-0378">Hydrolase</keyword>
<dbReference type="GO" id="GO:0006508">
    <property type="term" value="P:proteolysis"/>
    <property type="evidence" value="ECO:0007669"/>
    <property type="project" value="UniProtKB-KW"/>
</dbReference>
<keyword evidence="3 9" id="KW-0645">Protease</keyword>
<evidence type="ECO:0000256" key="8">
    <source>
        <dbReference type="PIRSR" id="PIRSR615500-1"/>
    </source>
</evidence>
<dbReference type="AlphaFoldDB" id="A0A2U2HC45"/>
<evidence type="ECO:0000256" key="1">
    <source>
        <dbReference type="ARBA" id="ARBA00004613"/>
    </source>
</evidence>
<dbReference type="InterPro" id="IPR045051">
    <property type="entry name" value="SBT"/>
</dbReference>
<dbReference type="InterPro" id="IPR003137">
    <property type="entry name" value="PA_domain"/>
</dbReference>
<feature type="domain" description="PA" evidence="13">
    <location>
        <begin position="461"/>
        <end position="532"/>
    </location>
</feature>
<evidence type="ECO:0000256" key="7">
    <source>
        <dbReference type="ARBA" id="ARBA00023180"/>
    </source>
</evidence>
<comment type="caution">
    <text evidence="16">The sequence shown here is derived from an EMBL/GenBank/DDBJ whole genome shotgun (WGS) entry which is preliminary data.</text>
</comment>
<dbReference type="InterPro" id="IPR010259">
    <property type="entry name" value="S8pro/Inhibitor_I9"/>
</dbReference>
<feature type="active site" description="Charge relay system" evidence="8 9">
    <location>
        <position position="622"/>
    </location>
</feature>
<comment type="similarity">
    <text evidence="2 9 10">Belongs to the peptidase S8 family.</text>
</comment>
<dbReference type="SUPFAM" id="SSF52743">
    <property type="entry name" value="Subtilisin-like"/>
    <property type="match status" value="1"/>
</dbReference>
<keyword evidence="17" id="KW-1185">Reference proteome</keyword>
<dbReference type="Gene3D" id="3.40.50.200">
    <property type="entry name" value="Peptidase S8/S53 domain"/>
    <property type="match status" value="1"/>
</dbReference>
<keyword evidence="7" id="KW-0325">Glycoprotein</keyword>
<organism evidence="16 17">
    <name type="scientific">Massilia glaciei</name>
    <dbReference type="NCBI Taxonomy" id="1524097"/>
    <lineage>
        <taxon>Bacteria</taxon>
        <taxon>Pseudomonadati</taxon>
        <taxon>Pseudomonadota</taxon>
        <taxon>Betaproteobacteria</taxon>
        <taxon>Burkholderiales</taxon>
        <taxon>Oxalobacteraceae</taxon>
        <taxon>Telluria group</taxon>
        <taxon>Massilia</taxon>
    </lineage>
</organism>
<dbReference type="InterPro" id="IPR023827">
    <property type="entry name" value="Peptidase_S8_Asp-AS"/>
</dbReference>
<dbReference type="InterPro" id="IPR036852">
    <property type="entry name" value="Peptidase_S8/S53_dom_sf"/>
</dbReference>
<dbReference type="PROSITE" id="PS00136">
    <property type="entry name" value="SUBTILASE_ASP"/>
    <property type="match status" value="1"/>
</dbReference>
<accession>A0A2U2HC45</accession>
<evidence type="ECO:0000259" key="12">
    <source>
        <dbReference type="Pfam" id="PF00082"/>
    </source>
</evidence>
<dbReference type="Proteomes" id="UP000241421">
    <property type="component" value="Unassembled WGS sequence"/>
</dbReference>
<feature type="domain" description="Subtilisin-like protease fibronectin type-III" evidence="15">
    <location>
        <begin position="724"/>
        <end position="816"/>
    </location>
</feature>
<dbReference type="InterPro" id="IPR037045">
    <property type="entry name" value="S8pro/Inhibitor_I9_sf"/>
</dbReference>
<sequence length="1062" mass="106691">MNRLTLTLIAAALAAAAGAASAADARRPYIVQLADQPAASYTGGLAGLRATKAAPGATLKADAAEVRTYVSYLAQQQSRVLGAVGQPRPIHSYRLVFNGFSARLSEREARALRKVAGVVNITPDVPREPLSNYTPAFLGLDQPDGLWSQLGGRGRAGENIVIGIVDSGVWPENPAFADRVDLSGTPAFGPGTVLAYGPPPALWRGECQSGEGFAAGHCNNKLIGARYFNAGFNASGRALHWTDFVSPRDSVAGPSGHGGHGTHTASTAGGNANVAASVGGVAMGAVSGMAPRARVAVYKVCWTYVDAGNPDGTGSRNACYTSDSVAAIERAVADGVHVINYSISGSQDSVVEPVELAFLGAANAGVFVAASAGNAGEPGSVAHVSPWLTTVAASTHNRFNGASVTTGAGARYTGASLNATPVANAPARAARDAGAVPYAGLNAQDQQARRFCFSAADRAAFGGSAAAALDPARVAGKVLLCERGVSARVDKGRAVAEAGGVGMVLIDNGAGLVSEVHAVPTVHVAPADGEALRAYASATAAPTVSLSRFSIQIGTQQAPVMAGFSSRGPNQSTLNVLKPDLTAPGVDILAGVSPAHTEAERDAIENGTLAPQSAWSFYQGTSMSSPHVAGLAALLRQRHPGWSPAAIKSALMTTAATTYDDGVDGAANGLLPWAQGAGHVVPNHAGDPGLVYDLAAQDYYRFMCGIGATPAAGCRTIGALAPYNLNLPSMTASNVLGRLTLQRSVTNVGAAAASYAASASVPGFTVSVAPATLELEPGQRASFGVTLTRTKAPIGAWSHGALEWRDGVHVVRSPLSARASILAAPASLSSDAASGSLAYTVGTGFTGKLGALKGGLKAAGRDAGSVGRSAAPDGGLAECRAGGSAGVTASGVVVAAGALVARIKLADADTSGHKAAAQDDLDLILLDPAGNVAGYSGGPSANEQITLTAPAAGSYRACVVGFDPLGGTSTYVMSKWLVGGADTGFGFKVALPASVFIGGTASASASWAGLASGAEYLGAVHYLVNGAPEGMTVFEVDTSDALPPAGLGRRNLDPGARAKRRD</sequence>
<dbReference type="Gene3D" id="3.30.70.80">
    <property type="entry name" value="Peptidase S8 propeptide/proteinase inhibitor I9"/>
    <property type="match status" value="1"/>
</dbReference>
<evidence type="ECO:0000259" key="15">
    <source>
        <dbReference type="Pfam" id="PF17766"/>
    </source>
</evidence>
<evidence type="ECO:0000259" key="13">
    <source>
        <dbReference type="Pfam" id="PF02225"/>
    </source>
</evidence>
<comment type="subcellular location">
    <subcellularLocation>
        <location evidence="1">Secreted</location>
    </subcellularLocation>
</comment>
<evidence type="ECO:0000256" key="9">
    <source>
        <dbReference type="PROSITE-ProRule" id="PRU01240"/>
    </source>
</evidence>
<dbReference type="EMBL" id="PXWF02000324">
    <property type="protein sequence ID" value="PWF40446.1"/>
    <property type="molecule type" value="Genomic_DNA"/>
</dbReference>
<dbReference type="Gene3D" id="2.60.120.380">
    <property type="match status" value="1"/>
</dbReference>
<dbReference type="InterPro" id="IPR000209">
    <property type="entry name" value="Peptidase_S8/S53_dom"/>
</dbReference>
<feature type="active site" description="Charge relay system" evidence="8 9">
    <location>
        <position position="260"/>
    </location>
</feature>
<name>A0A2U2HC45_9BURK</name>
<dbReference type="PROSITE" id="PS00138">
    <property type="entry name" value="SUBTILASE_SER"/>
    <property type="match status" value="1"/>
</dbReference>
<dbReference type="Gene3D" id="3.50.30.30">
    <property type="match status" value="1"/>
</dbReference>
<dbReference type="PANTHER" id="PTHR10795">
    <property type="entry name" value="PROPROTEIN CONVERTASE SUBTILISIN/KEXIN"/>
    <property type="match status" value="1"/>
</dbReference>
<dbReference type="InterPro" id="IPR023828">
    <property type="entry name" value="Peptidase_S8_Ser-AS"/>
</dbReference>
<feature type="domain" description="Inhibitor I9" evidence="14">
    <location>
        <begin position="29"/>
        <end position="128"/>
    </location>
</feature>
<dbReference type="Pfam" id="PF05922">
    <property type="entry name" value="Inhibitor_I9"/>
    <property type="match status" value="1"/>
</dbReference>
<dbReference type="InterPro" id="IPR015500">
    <property type="entry name" value="Peptidase_S8_subtilisin-rel"/>
</dbReference>
<feature type="active site" description="Charge relay system" evidence="8 9">
    <location>
        <position position="166"/>
    </location>
</feature>
<dbReference type="CDD" id="cd04852">
    <property type="entry name" value="Peptidases_S8_3"/>
    <property type="match status" value="1"/>
</dbReference>
<evidence type="ECO:0000256" key="10">
    <source>
        <dbReference type="RuleBase" id="RU003355"/>
    </source>
</evidence>
<evidence type="ECO:0000256" key="2">
    <source>
        <dbReference type="ARBA" id="ARBA00011073"/>
    </source>
</evidence>
<dbReference type="Pfam" id="PF17766">
    <property type="entry name" value="fn3_6"/>
    <property type="match status" value="1"/>
</dbReference>
<dbReference type="Pfam" id="PF02225">
    <property type="entry name" value="PA"/>
    <property type="match status" value="1"/>
</dbReference>
<dbReference type="Pfam" id="PF00082">
    <property type="entry name" value="Peptidase_S8"/>
    <property type="match status" value="1"/>
</dbReference>
<dbReference type="GO" id="GO:0004252">
    <property type="term" value="F:serine-type endopeptidase activity"/>
    <property type="evidence" value="ECO:0007669"/>
    <property type="project" value="UniProtKB-UniRule"/>
</dbReference>
<feature type="domain" description="Peptidase S8/S53" evidence="12">
    <location>
        <begin position="157"/>
        <end position="664"/>
    </location>
</feature>
<evidence type="ECO:0000256" key="5">
    <source>
        <dbReference type="ARBA" id="ARBA00022801"/>
    </source>
</evidence>
<dbReference type="OrthoDB" id="614750at2"/>
<dbReference type="CDD" id="cd02120">
    <property type="entry name" value="PA_subtilisin_like"/>
    <property type="match status" value="1"/>
</dbReference>
<dbReference type="GO" id="GO:0005576">
    <property type="term" value="C:extracellular region"/>
    <property type="evidence" value="ECO:0007669"/>
    <property type="project" value="UniProtKB-SubCell"/>
</dbReference>
<evidence type="ECO:0000256" key="3">
    <source>
        <dbReference type="ARBA" id="ARBA00022670"/>
    </source>
</evidence>
<reference evidence="16 17" key="1">
    <citation type="submission" date="2018-04" db="EMBL/GenBank/DDBJ databases">
        <title>Massilia violaceinigra sp. nov., a novel purple-pigmented bacterium isolated from Tianshan glacier, Xinjiang, China.</title>
        <authorList>
            <person name="Wang H."/>
        </authorList>
    </citation>
    <scope>NUCLEOTIDE SEQUENCE [LARGE SCALE GENOMIC DNA]</scope>
    <source>
        <strain evidence="16 17">B448-2</strain>
    </source>
</reference>
<feature type="chain" id="PRO_5015446498" evidence="11">
    <location>
        <begin position="23"/>
        <end position="1062"/>
    </location>
</feature>
<dbReference type="InterPro" id="IPR041469">
    <property type="entry name" value="Subtilisin-like_FN3"/>
</dbReference>
<protein>
    <submittedName>
        <fullName evidence="16">Peptidase S8 and S53 subtilisin kexin sedolisin</fullName>
    </submittedName>
</protein>
<gene>
    <name evidence="16" type="ORF">C7C56_026080</name>
</gene>
<dbReference type="PROSITE" id="PS51892">
    <property type="entry name" value="SUBTILASE"/>
    <property type="match status" value="1"/>
</dbReference>
<dbReference type="PRINTS" id="PR00723">
    <property type="entry name" value="SUBTILISIN"/>
</dbReference>